<evidence type="ECO:0000313" key="2">
    <source>
        <dbReference type="EMBL" id="MFG6459161.1"/>
    </source>
</evidence>
<evidence type="ECO:0000313" key="3">
    <source>
        <dbReference type="Proteomes" id="UP001606305"/>
    </source>
</evidence>
<accession>A0ABW7GBG5</accession>
<comment type="caution">
    <text evidence="2">The sequence shown here is derived from an EMBL/GenBank/DDBJ whole genome shotgun (WGS) entry which is preliminary data.</text>
</comment>
<organism evidence="2 3">
    <name type="scientific">Pelomonas nitida</name>
    <dbReference type="NCBI Taxonomy" id="3299027"/>
    <lineage>
        <taxon>Bacteria</taxon>
        <taxon>Pseudomonadati</taxon>
        <taxon>Pseudomonadota</taxon>
        <taxon>Betaproteobacteria</taxon>
        <taxon>Burkholderiales</taxon>
        <taxon>Sphaerotilaceae</taxon>
        <taxon>Roseateles</taxon>
    </lineage>
</organism>
<name>A0ABW7GBG5_9BURK</name>
<dbReference type="RefSeq" id="WP_394490867.1">
    <property type="nucleotide sequence ID" value="NZ_JBIGIA010000018.1"/>
</dbReference>
<feature type="region of interest" description="Disordered" evidence="1">
    <location>
        <begin position="100"/>
        <end position="125"/>
    </location>
</feature>
<evidence type="ECO:0000256" key="1">
    <source>
        <dbReference type="SAM" id="MobiDB-lite"/>
    </source>
</evidence>
<evidence type="ECO:0008006" key="4">
    <source>
        <dbReference type="Google" id="ProtNLM"/>
    </source>
</evidence>
<dbReference type="EMBL" id="JBIGIA010000018">
    <property type="protein sequence ID" value="MFG6459161.1"/>
    <property type="molecule type" value="Genomic_DNA"/>
</dbReference>
<proteinExistence type="predicted"/>
<sequence>MSQPSHWFARAWQSVWGSLHVNAAPQRRKTRRVTNKSNDLLLLVTEPDGQDFWLRPGESVELHANVSSDADDFALTETEQEVSIWPSAGMSHITVWGRGRQLPCGHQRPTESPQAAPPSGYGTER</sequence>
<protein>
    <recommendedName>
        <fullName evidence="4">DUF2917 domain-containing protein</fullName>
    </recommendedName>
</protein>
<reference evidence="2 3" key="1">
    <citation type="submission" date="2024-09" db="EMBL/GenBank/DDBJ databases">
        <title>Novel species of the genus Pelomonas and Roseateles isolated from streams.</title>
        <authorList>
            <person name="Lu H."/>
        </authorList>
    </citation>
    <scope>NUCLEOTIDE SEQUENCE [LARGE SCALE GENOMIC DNA]</scope>
    <source>
        <strain evidence="2 3">BYS96W</strain>
    </source>
</reference>
<gene>
    <name evidence="2" type="ORF">ACG00X_20190</name>
</gene>
<dbReference type="Proteomes" id="UP001606305">
    <property type="component" value="Unassembled WGS sequence"/>
</dbReference>
<keyword evidence="3" id="KW-1185">Reference proteome</keyword>